<dbReference type="EMBL" id="CAIT01000010">
    <property type="protein sequence ID" value="CCH56931.1"/>
    <property type="molecule type" value="Genomic_DNA"/>
</dbReference>
<dbReference type="InterPro" id="IPR011625">
    <property type="entry name" value="A2M_N_BRD"/>
</dbReference>
<sequence length="1849" mass="203391">MKPTALFRHLLVFAFLLYSFSHCARLSFNEVAVVGRNFGDEIQRTQNLTFTFNKNVGPETGLDEWDSTQYVRFIPAVRGKFKWTAPNELVFSPAVAFDAATDYRAELTDDLLKRSEKKDLKVSGDDLAFHTPYLQLTSTETWWTRARETGQPVAKARLNFNYPVSSAEISAKLAVSTDDKALTPQVQQGGEGSESADRRSMVELALPNAPALKNEQPLAVKIEQGVKVLNTSYTSKETIEQTSTLPSRYRIEIADVQTGFDDNRAGGPHGQVRVITTQELQPGNLSEYYTIQPQVETTAELTENGFIIRGDFNETDTYVLTLTDQIRGVLNTKLDEPVTRDLFFGKMPASIQFASKKALYLSSKGARNVGLSIINVPRVQVRIAKVYENNLLNYLRNYRYEEYAETADGRWQPNGKFNYNDDEQEQLSSLLVDKTVETTDLPKVRGVSALNIALPDQPNTYRGVYLVTVGSKNEAYLRSSQLVSVSDIGLVARHTPTEVLVWANSIRSAEPLQGVEITLVSSNNQSVATQKTDGSGFVRFEKVTEKAPGFAITLLTARTPDDFNFIHLPDTQVETSRFEVEGKRDNASGFDAFVYGDRDIYRPGETIHLNTIIRSATWQSVGEVPVTVRVLMPNGREYRAFRKTTNSQGAVTTDVPLDPAAVTGTYSVEVQNANGTLLTSQPISVEEFVPDRIKVDVLTDKTAYKAGQTITLSATALNLFGPPASDRAYEMELQLKRKAFAPKGYEEYSFAIPNETTFQKELRQGRTNTNGQATERFPISPLYQDIGVLEGKLFVTVFDENGRPVNRLRRFDVLTQDTFYGVRLADRYVATNAPVAVELVALDPAGQLRTSASALVEVIRYDYQTVIEKKNEQIRYSTRKREKSVYTNALAFKAGKASFRYVPTVSGEYEIRVRRPNQADKSAVNYAATSFYAYGYGNTTASSFDVSQEGQVLMTLDKPVYKVGDRAKVLLKAPFDGKLLVTVERNRVVEYHWLNTDNKSAEWSFSVDKEHLPNVYITATLIRAIDANGTNLPLTVAHGFAPVPVSDDDTQLPVTITAVAQSRSKTKQTIRVKTRANAQVTLAVVDEGILQLKNFRTPDIHGFFYQKRALEVGSHDLYALLYPELSLNATSSVGGDGYDLERRVNPLSNGRVKLVALWSGILETGLDGEAEFTVDIPQFSGDLRVMAVAYKDNAFGSANTNMKVADPIVISAGVPRFLTPGDELVLPVNLTNTTQKAAAVTARLSVTGPLTIVTDSASSATQKLTIQPGRESRTIFRIRTSQAIGTGSIVVTVNGVGTSVRGETFTEKTDVTIRPAASLVKTTVSGAVPGGKSQAIQLAGGFLPGTSRTSVTLSRSPVAQYGRELSYLLGYPHGCIEQTISKAFPQLYFADLAKTIGQGGVYFVRNGESDLNPATNVRQGIQTVEGLQTYNGGFSMWPGFPREDPWATAYAVHFLTEAQQAGYEVRSAVLSKAIDYLTNLTSNPSAGLPRTETDVRYDETGQRVPGDRTARTVANRTAIYGLYALATAGKPNRPAMNYYKQNVSLLTPDTQYLLAAAFARIGDIRSYSALLPKRFVDSTTGRQTGDSYASPLRNLALVLNSLVNSDPDNLQIPGLARQLSAAVRQTDYLNTQEAAFALLALGKLARQNANNSATATLVAGSKPIGALTGAPLQIKRVPAGQPLTINAKGTGTIYYFAQSEGVPASGTVTEEDNGLYVRREFLSRDGKPLETFQQNDLVVVKLTLLSQNGLTVDNVVVTDLLPAGFEIENPRLTEPRDMPWIQKPTVPDHFDVRDDRINFYTKADKTERTFYYLVRAVSKGRFVLGPVSADAMYNPDYRSYNGAGTVVVK</sequence>
<name>I2GSQ2_9BACT</name>
<dbReference type="Pfam" id="PF11974">
    <property type="entry name" value="bMG3"/>
    <property type="match status" value="1"/>
</dbReference>
<dbReference type="InterPro" id="IPR041462">
    <property type="entry name" value="Bact_A2M_MG6"/>
</dbReference>
<dbReference type="Pfam" id="PF07703">
    <property type="entry name" value="A2M_BRD"/>
    <property type="match status" value="1"/>
</dbReference>
<dbReference type="eggNOG" id="COG2373">
    <property type="taxonomic scope" value="Bacteria"/>
</dbReference>
<accession>I2GSQ2</accession>
<dbReference type="InterPro" id="IPR002890">
    <property type="entry name" value="MG2"/>
</dbReference>
<feature type="domain" description="Alpha-2-macroglobulin" evidence="5">
    <location>
        <begin position="1155"/>
        <end position="1244"/>
    </location>
</feature>
<dbReference type="Pfam" id="PF01835">
    <property type="entry name" value="MG2"/>
    <property type="match status" value="1"/>
</dbReference>
<keyword evidence="7" id="KW-1185">Reference proteome</keyword>
<dbReference type="InterPro" id="IPR047565">
    <property type="entry name" value="Alpha-macroglob_thiol-ester_cl"/>
</dbReference>
<dbReference type="PANTHER" id="PTHR40094:SF1">
    <property type="entry name" value="UBIQUITIN DOMAIN-CONTAINING PROTEIN"/>
    <property type="match status" value="1"/>
</dbReference>
<keyword evidence="2 3" id="KW-0732">Signal</keyword>
<dbReference type="SMART" id="SM01360">
    <property type="entry name" value="A2M"/>
    <property type="match status" value="1"/>
</dbReference>
<dbReference type="Gene3D" id="2.60.40.1930">
    <property type="match status" value="1"/>
</dbReference>
<dbReference type="STRING" id="1185876.BN8_06321"/>
<dbReference type="SMART" id="SM01419">
    <property type="entry name" value="Thiol-ester_cl"/>
    <property type="match status" value="1"/>
</dbReference>
<dbReference type="InterPro" id="IPR008930">
    <property type="entry name" value="Terpenoid_cyclase/PrenylTrfase"/>
</dbReference>
<dbReference type="Gene3D" id="1.50.10.20">
    <property type="match status" value="1"/>
</dbReference>
<dbReference type="Pfam" id="PF07678">
    <property type="entry name" value="TED_complement"/>
    <property type="match status" value="1"/>
</dbReference>
<dbReference type="Gene3D" id="2.60.40.3710">
    <property type="match status" value="1"/>
</dbReference>
<dbReference type="SUPFAM" id="SSF48239">
    <property type="entry name" value="Terpenoid cyclases/Protein prenyltransferases"/>
    <property type="match status" value="1"/>
</dbReference>
<reference evidence="6 7" key="1">
    <citation type="journal article" date="2012" name="J. Bacteriol.">
        <title>Genome Sequence of the Filamentous Bacterium Fibrisoma limi BUZ 3T.</title>
        <authorList>
            <person name="Filippini M."/>
            <person name="Qi W."/>
            <person name="Jaenicke S."/>
            <person name="Goesmann A."/>
            <person name="Smits T.H."/>
            <person name="Bagheri H.C."/>
        </authorList>
    </citation>
    <scope>NUCLEOTIDE SEQUENCE [LARGE SCALE GENOMIC DNA]</scope>
    <source>
        <strain evidence="7">BUZ 3T</strain>
    </source>
</reference>
<proteinExistence type="inferred from homology"/>
<comment type="caution">
    <text evidence="6">The sequence shown here is derived from an EMBL/GenBank/DDBJ whole genome shotgun (WGS) entry which is preliminary data.</text>
</comment>
<dbReference type="Proteomes" id="UP000009309">
    <property type="component" value="Unassembled WGS sequence"/>
</dbReference>
<evidence type="ECO:0000256" key="3">
    <source>
        <dbReference type="SAM" id="SignalP"/>
    </source>
</evidence>
<dbReference type="CDD" id="cd02891">
    <property type="entry name" value="A2M_like"/>
    <property type="match status" value="1"/>
</dbReference>
<dbReference type="GO" id="GO:0004866">
    <property type="term" value="F:endopeptidase inhibitor activity"/>
    <property type="evidence" value="ECO:0007669"/>
    <property type="project" value="InterPro"/>
</dbReference>
<dbReference type="GO" id="GO:0005615">
    <property type="term" value="C:extracellular space"/>
    <property type="evidence" value="ECO:0007669"/>
    <property type="project" value="InterPro"/>
</dbReference>
<dbReference type="Pfam" id="PF17962">
    <property type="entry name" value="bMG6"/>
    <property type="match status" value="1"/>
</dbReference>
<dbReference type="RefSeq" id="WP_009285492.1">
    <property type="nucleotide sequence ID" value="NZ_CAIT01000010.1"/>
</dbReference>
<dbReference type="SMART" id="SM01359">
    <property type="entry name" value="A2M_N_2"/>
    <property type="match status" value="1"/>
</dbReference>
<protein>
    <submittedName>
        <fullName evidence="6">Alpha-2-macroglobulin domain protein</fullName>
    </submittedName>
</protein>
<evidence type="ECO:0000259" key="4">
    <source>
        <dbReference type="SMART" id="SM01359"/>
    </source>
</evidence>
<evidence type="ECO:0000256" key="1">
    <source>
        <dbReference type="ARBA" id="ARBA00010556"/>
    </source>
</evidence>
<dbReference type="OrthoDB" id="9767116at2"/>
<gene>
    <name evidence="6" type="ORF">BN8_06321</name>
</gene>
<dbReference type="Pfam" id="PF17973">
    <property type="entry name" value="bMG10"/>
    <property type="match status" value="1"/>
</dbReference>
<dbReference type="InterPro" id="IPR021868">
    <property type="entry name" value="Alpha_2_Macroglob_MG3"/>
</dbReference>
<organism evidence="6 7">
    <name type="scientific">Fibrisoma limi BUZ 3</name>
    <dbReference type="NCBI Taxonomy" id="1185876"/>
    <lineage>
        <taxon>Bacteria</taxon>
        <taxon>Pseudomonadati</taxon>
        <taxon>Bacteroidota</taxon>
        <taxon>Cytophagia</taxon>
        <taxon>Cytophagales</taxon>
        <taxon>Spirosomataceae</taxon>
        <taxon>Fibrisoma</taxon>
    </lineage>
</organism>
<dbReference type="InterPro" id="IPR051802">
    <property type="entry name" value="YfhM-like"/>
</dbReference>
<comment type="similarity">
    <text evidence="1">Belongs to the protease inhibitor I39 (alpha-2-macroglobulin) family. Bacterial alpha-2-macroglobulin subfamily.</text>
</comment>
<dbReference type="InterPro" id="IPR041246">
    <property type="entry name" value="Bact_MG10"/>
</dbReference>
<dbReference type="PANTHER" id="PTHR40094">
    <property type="entry name" value="ALPHA-2-MACROGLOBULIN HOMOLOG"/>
    <property type="match status" value="1"/>
</dbReference>
<dbReference type="Pfam" id="PF17972">
    <property type="entry name" value="bMG5"/>
    <property type="match status" value="1"/>
</dbReference>
<evidence type="ECO:0000313" key="7">
    <source>
        <dbReference type="Proteomes" id="UP000009309"/>
    </source>
</evidence>
<dbReference type="InterPro" id="IPR001599">
    <property type="entry name" value="Macroglobln_a2"/>
</dbReference>
<feature type="signal peptide" evidence="3">
    <location>
        <begin position="1"/>
        <end position="24"/>
    </location>
</feature>
<evidence type="ECO:0000256" key="2">
    <source>
        <dbReference type="ARBA" id="ARBA00022729"/>
    </source>
</evidence>
<evidence type="ECO:0000313" key="6">
    <source>
        <dbReference type="EMBL" id="CCH56931.1"/>
    </source>
</evidence>
<dbReference type="InterPro" id="IPR041203">
    <property type="entry name" value="Bact_A2M_MG5"/>
</dbReference>
<evidence type="ECO:0000259" key="5">
    <source>
        <dbReference type="SMART" id="SM01360"/>
    </source>
</evidence>
<dbReference type="InterPro" id="IPR011626">
    <property type="entry name" value="Alpha-macroglobulin_TED"/>
</dbReference>
<dbReference type="Pfam" id="PF00207">
    <property type="entry name" value="A2M"/>
    <property type="match status" value="1"/>
</dbReference>
<feature type="domain" description="Alpha-2-macroglobulin bait region" evidence="4">
    <location>
        <begin position="952"/>
        <end position="1092"/>
    </location>
</feature>
<feature type="chain" id="PRO_5003659897" evidence="3">
    <location>
        <begin position="25"/>
        <end position="1849"/>
    </location>
</feature>